<feature type="compositionally biased region" description="Basic residues" evidence="8">
    <location>
        <begin position="1024"/>
        <end position="1034"/>
    </location>
</feature>
<dbReference type="OrthoDB" id="416618at2759"/>
<evidence type="ECO:0000256" key="2">
    <source>
        <dbReference type="ARBA" id="ARBA00006618"/>
    </source>
</evidence>
<feature type="transmembrane region" description="Helical" evidence="9">
    <location>
        <begin position="449"/>
        <end position="466"/>
    </location>
</feature>
<dbReference type="GO" id="GO:0005764">
    <property type="term" value="C:lysosome"/>
    <property type="evidence" value="ECO:0007669"/>
    <property type="project" value="TreeGrafter"/>
</dbReference>
<reference evidence="12" key="1">
    <citation type="submission" date="2016-06" db="UniProtKB">
        <authorList>
            <consortium name="WormBaseParasite"/>
        </authorList>
    </citation>
    <scope>IDENTIFICATION</scope>
</reference>
<evidence type="ECO:0000256" key="6">
    <source>
        <dbReference type="ARBA" id="ARBA00023136"/>
    </source>
</evidence>
<reference evidence="10 11" key="2">
    <citation type="submission" date="2018-08" db="EMBL/GenBank/DDBJ databases">
        <authorList>
            <person name="Laetsch R D."/>
            <person name="Stevens L."/>
            <person name="Kumar S."/>
            <person name="Blaxter L. M."/>
        </authorList>
    </citation>
    <scope>NUCLEOTIDE SEQUENCE [LARGE SCALE GENOMIC DNA]</scope>
</reference>
<evidence type="ECO:0000313" key="11">
    <source>
        <dbReference type="Proteomes" id="UP000271087"/>
    </source>
</evidence>
<keyword evidence="6 9" id="KW-0472">Membrane</keyword>
<feature type="transmembrane region" description="Helical" evidence="9">
    <location>
        <begin position="566"/>
        <end position="588"/>
    </location>
</feature>
<keyword evidence="11" id="KW-1185">Reference proteome</keyword>
<feature type="transmembrane region" description="Helical" evidence="9">
    <location>
        <begin position="654"/>
        <end position="673"/>
    </location>
</feature>
<keyword evidence="5 9" id="KW-1133">Transmembrane helix</keyword>
<feature type="transmembrane region" description="Helical" evidence="9">
    <location>
        <begin position="628"/>
        <end position="648"/>
    </location>
</feature>
<feature type="transmembrane region" description="Helical" evidence="9">
    <location>
        <begin position="487"/>
        <end position="507"/>
    </location>
</feature>
<dbReference type="GO" id="GO:0051033">
    <property type="term" value="F:RNA transmembrane transporter activity"/>
    <property type="evidence" value="ECO:0007669"/>
    <property type="project" value="TreeGrafter"/>
</dbReference>
<feature type="transmembrane region" description="Helical" evidence="9">
    <location>
        <begin position="310"/>
        <end position="329"/>
    </location>
</feature>
<evidence type="ECO:0000256" key="4">
    <source>
        <dbReference type="ARBA" id="ARBA00022729"/>
    </source>
</evidence>
<comment type="similarity">
    <text evidence="2">Belongs to the SID1 family.</text>
</comment>
<dbReference type="STRING" id="42157.A0A182EDN5"/>
<gene>
    <name evidence="10" type="ORF">NOO_LOCUS6186</name>
</gene>
<dbReference type="PANTHER" id="PTHR12185">
    <property type="entry name" value="SID1 TRANSMEMBRANE FAMILY MEMEBER"/>
    <property type="match status" value="1"/>
</dbReference>
<comment type="subcellular location">
    <subcellularLocation>
        <location evidence="1">Membrane</location>
        <topology evidence="1">Multi-pass membrane protein</topology>
    </subcellularLocation>
</comment>
<protein>
    <submittedName>
        <fullName evidence="12">SID1 transmembrane family member 1</fullName>
    </submittedName>
</protein>
<dbReference type="EMBL" id="UYRW01001851">
    <property type="protein sequence ID" value="VDK81360.1"/>
    <property type="molecule type" value="Genomic_DNA"/>
</dbReference>
<dbReference type="GO" id="GO:0005886">
    <property type="term" value="C:plasma membrane"/>
    <property type="evidence" value="ECO:0007669"/>
    <property type="project" value="TreeGrafter"/>
</dbReference>
<sequence>MCCLEAKHWSTILDPTSSMTLLFVLYCAGLISVQRLSCDENIHEKSHIQNFPFSLHRSTSINGTIKRGQLNLHYANFEKSNVLDLLRIHVRLNDVNKSWDINKPLLQVTCQHPVDAISFTLPTESGEMENGVLLSGLDMETVKSSFDNRSVCLVILVTANSDDVLIYHISVKIYDRSQYSVVLRAPEFSRALSNQKVSAVIPIAFRVNIPDVSVRLLKITVRSDDDFCAFMVIQNCSTAFLHSTMLALNSSMRVTFTRKASIILLANSPFDIFIMMMNDDRMCNPFAPAREYNRKKKFDILFSGLESTSLYPLIIISMVYLTLAIIFLASDQLMPRLRDGQGRTDMPLIVLSDESCSETFPSSTHQELAPIDDSFNTLVHIQMDEDEQQLVKDTALLRTTEQRSVNNGINKIMRTFEDQLSLMNDHLDVCHYNMECSVRLGPFHTFNHMYSNIGYFSLGFIFIILISRRYKYWKYHRCTGYNFCPHVFFNVGLMMCLESFASAFYHICPNPQIFHIDTLFVEVALILLMVRFYFVRRGGISLSGIFQSIIFAISFHFAGNALKDKFYLLGIILSSGLLLLIIFQYHLLFGSQSSVESIQTRDWTEWLEYCWQLLTGNERDRSLKLKKILLACITACNIALGLLFETGLLRTTYITLYIIMLNTTGYFIYYVFCKIIDGETILTHVFIYAIASFVLWIVAFYFFNYGKIDWTLTAAQNRAITEECIVFNYYDYHDMWHFSSSLASFFSLLTIAILDDGIMISDFDQQSWRHLSKHPALSESFPSPLLSSIFSSEKVPVPSKETKMFDLITFALCSILLQYALCSEWIHHEPIRDWKVGQHWNKDGAAWGGFSASKGGKAGANKYIDKGHNYNDRNHAGFAYGSKGAADGFSEFAKHIADERIADALEAGEHALAGAEGHKKYSYFTQGSGPDGFYSKGYWGTNGYDHEAKKEAHVKDANHGGFKKGYEHAGADHGLAHSAWDKIAHGKDNDGYDHNHGVWKQAVKEWGNSDHENGWKDSSNEHFHNHHHGGGNWD</sequence>
<dbReference type="PANTHER" id="PTHR12185:SF1">
    <property type="entry name" value="SYSTEMIC RNA INTERFERENCE DEFECTIVE PROTEIN 1"/>
    <property type="match status" value="1"/>
</dbReference>
<organism evidence="12">
    <name type="scientific">Onchocerca ochengi</name>
    <name type="common">Filarial nematode worm</name>
    <dbReference type="NCBI Taxonomy" id="42157"/>
    <lineage>
        <taxon>Eukaryota</taxon>
        <taxon>Metazoa</taxon>
        <taxon>Ecdysozoa</taxon>
        <taxon>Nematoda</taxon>
        <taxon>Chromadorea</taxon>
        <taxon>Rhabditida</taxon>
        <taxon>Spirurina</taxon>
        <taxon>Spiruromorpha</taxon>
        <taxon>Filarioidea</taxon>
        <taxon>Onchocercidae</taxon>
        <taxon>Onchocerca</taxon>
    </lineage>
</organism>
<dbReference type="WBParaSite" id="nOo.2.0.1.t06186-RA">
    <property type="protein sequence ID" value="nOo.2.0.1.t06186-RA"/>
    <property type="gene ID" value="nOo.2.0.1.g06186"/>
</dbReference>
<keyword evidence="3 9" id="KW-0812">Transmembrane</keyword>
<feature type="region of interest" description="Disordered" evidence="8">
    <location>
        <begin position="1010"/>
        <end position="1034"/>
    </location>
</feature>
<dbReference type="InterPro" id="IPR025958">
    <property type="entry name" value="SID1_TM_fam"/>
</dbReference>
<feature type="transmembrane region" description="Helical" evidence="9">
    <location>
        <begin position="685"/>
        <end position="703"/>
    </location>
</feature>
<feature type="transmembrane region" description="Helical" evidence="9">
    <location>
        <begin position="513"/>
        <end position="534"/>
    </location>
</feature>
<evidence type="ECO:0000256" key="7">
    <source>
        <dbReference type="ARBA" id="ARBA00023180"/>
    </source>
</evidence>
<feature type="compositionally biased region" description="Basic and acidic residues" evidence="8">
    <location>
        <begin position="1010"/>
        <end position="1023"/>
    </location>
</feature>
<accession>A0A182EDN5</accession>
<dbReference type="Proteomes" id="UP000271087">
    <property type="component" value="Unassembled WGS sequence"/>
</dbReference>
<evidence type="ECO:0000256" key="5">
    <source>
        <dbReference type="ARBA" id="ARBA00022989"/>
    </source>
</evidence>
<evidence type="ECO:0000256" key="9">
    <source>
        <dbReference type="SAM" id="Phobius"/>
    </source>
</evidence>
<evidence type="ECO:0000256" key="3">
    <source>
        <dbReference type="ARBA" id="ARBA00022692"/>
    </source>
</evidence>
<keyword evidence="4" id="KW-0732">Signal</keyword>
<evidence type="ECO:0000313" key="12">
    <source>
        <dbReference type="WBParaSite" id="nOo.2.0.1.t06186-RA"/>
    </source>
</evidence>
<proteinExistence type="inferred from homology"/>
<feature type="transmembrane region" description="Helical" evidence="9">
    <location>
        <begin position="541"/>
        <end position="560"/>
    </location>
</feature>
<evidence type="ECO:0000256" key="8">
    <source>
        <dbReference type="SAM" id="MobiDB-lite"/>
    </source>
</evidence>
<name>A0A182EDN5_ONCOC</name>
<keyword evidence="7" id="KW-0325">Glycoprotein</keyword>
<dbReference type="GO" id="GO:0003725">
    <property type="term" value="F:double-stranded RNA binding"/>
    <property type="evidence" value="ECO:0007669"/>
    <property type="project" value="TreeGrafter"/>
</dbReference>
<evidence type="ECO:0000256" key="1">
    <source>
        <dbReference type="ARBA" id="ARBA00004141"/>
    </source>
</evidence>
<evidence type="ECO:0000313" key="10">
    <source>
        <dbReference type="EMBL" id="VDK81360.1"/>
    </source>
</evidence>
<dbReference type="Pfam" id="PF13965">
    <property type="entry name" value="SID-1_RNA_chan"/>
    <property type="match status" value="1"/>
</dbReference>
<dbReference type="AlphaFoldDB" id="A0A182EDN5"/>